<evidence type="ECO:0000313" key="2">
    <source>
        <dbReference type="EMBL" id="TDU83757.1"/>
    </source>
</evidence>
<name>A0A4R7SZ01_9ACTN</name>
<keyword evidence="1" id="KW-0812">Transmembrane</keyword>
<feature type="transmembrane region" description="Helical" evidence="1">
    <location>
        <begin position="151"/>
        <end position="175"/>
    </location>
</feature>
<evidence type="ECO:0000256" key="1">
    <source>
        <dbReference type="SAM" id="Phobius"/>
    </source>
</evidence>
<protein>
    <submittedName>
        <fullName evidence="2">Uncharacterized protein</fullName>
    </submittedName>
</protein>
<dbReference type="OrthoDB" id="4542680at2"/>
<organism evidence="2 3">
    <name type="scientific">Kribbella voronezhensis</name>
    <dbReference type="NCBI Taxonomy" id="2512212"/>
    <lineage>
        <taxon>Bacteria</taxon>
        <taxon>Bacillati</taxon>
        <taxon>Actinomycetota</taxon>
        <taxon>Actinomycetes</taxon>
        <taxon>Propionibacteriales</taxon>
        <taxon>Kribbellaceae</taxon>
        <taxon>Kribbella</taxon>
    </lineage>
</organism>
<dbReference type="AlphaFoldDB" id="A0A4R7SZ01"/>
<dbReference type="PANTHER" id="PTHR42305:SF1">
    <property type="entry name" value="MEMBRANE PROTEIN RV1733C-RELATED"/>
    <property type="match status" value="1"/>
</dbReference>
<dbReference type="EMBL" id="SOCE01000002">
    <property type="protein sequence ID" value="TDU83757.1"/>
    <property type="molecule type" value="Genomic_DNA"/>
</dbReference>
<reference evidence="2 3" key="1">
    <citation type="submission" date="2019-03" db="EMBL/GenBank/DDBJ databases">
        <title>Genomic Encyclopedia of Type Strains, Phase III (KMG-III): the genomes of soil and plant-associated and newly described type strains.</title>
        <authorList>
            <person name="Whitman W."/>
        </authorList>
    </citation>
    <scope>NUCLEOTIDE SEQUENCE [LARGE SCALE GENOMIC DNA]</scope>
    <source>
        <strain evidence="2 3">VKM Ac-2575</strain>
    </source>
</reference>
<evidence type="ECO:0000313" key="3">
    <source>
        <dbReference type="Proteomes" id="UP000295151"/>
    </source>
</evidence>
<comment type="caution">
    <text evidence="2">The sequence shown here is derived from an EMBL/GenBank/DDBJ whole genome shotgun (WGS) entry which is preliminary data.</text>
</comment>
<keyword evidence="3" id="KW-1185">Reference proteome</keyword>
<gene>
    <name evidence="2" type="ORF">EV138_6221</name>
</gene>
<dbReference type="RefSeq" id="WP_133983225.1">
    <property type="nucleotide sequence ID" value="NZ_SOCE01000002.1"/>
</dbReference>
<dbReference type="InterPro" id="IPR039708">
    <property type="entry name" value="MT1774/Rv1733c-like"/>
</dbReference>
<keyword evidence="1" id="KW-1133">Transmembrane helix</keyword>
<sequence>MNTVRQHHSELWVLMQARRLGFGRNPMRRRFDRVEALLFWSALLLALLLVPVAAAFGTSVSSASERSAAQVRSQLRQVEAHALEDGGPMFPATPGQAGVRVRVGWQDETGWPQEGRTIVANGTKAGSPVTIWLDRFGAIAKAPRQTTDSSALGGLVGIVTVMIGWLLLAGLSRLARVPLDRRRALAWEREWAEVSPRWKSNQS</sequence>
<dbReference type="Proteomes" id="UP000295151">
    <property type="component" value="Unassembled WGS sequence"/>
</dbReference>
<dbReference type="PANTHER" id="PTHR42305">
    <property type="entry name" value="MEMBRANE PROTEIN RV1733C-RELATED"/>
    <property type="match status" value="1"/>
</dbReference>
<keyword evidence="1" id="KW-0472">Membrane</keyword>
<accession>A0A4R7SZ01</accession>
<proteinExistence type="predicted"/>